<comment type="caution">
    <text evidence="2">The sequence shown here is derived from an EMBL/GenBank/DDBJ whole genome shotgun (WGS) entry which is preliminary data.</text>
</comment>
<proteinExistence type="predicted"/>
<dbReference type="EMBL" id="LMCB01000159">
    <property type="protein sequence ID" value="KZL05104.1"/>
    <property type="molecule type" value="Genomic_DNA"/>
</dbReference>
<feature type="domain" description="DUF4440" evidence="1">
    <location>
        <begin position="7"/>
        <end position="102"/>
    </location>
</feature>
<evidence type="ECO:0000313" key="2">
    <source>
        <dbReference type="EMBL" id="KZL05104.1"/>
    </source>
</evidence>
<reference evidence="2 3" key="1">
    <citation type="journal article" date="2016" name="Front. Microbiol.">
        <title>Comparative Genomic Analysis Reveals a Diverse Repertoire of Genes Involved in Prokaryote-Eukaryote Interactions within the Pseudovibrio Genus.</title>
        <authorList>
            <person name="Romano S."/>
            <person name="Fernandez-Guerra A."/>
            <person name="Reen F.J."/>
            <person name="Glockner F.O."/>
            <person name="Crowley S.P."/>
            <person name="O'Sullivan O."/>
            <person name="Cotter P.D."/>
            <person name="Adams C."/>
            <person name="Dobson A.D."/>
            <person name="O'Gara F."/>
        </authorList>
    </citation>
    <scope>NUCLEOTIDE SEQUENCE [LARGE SCALE GENOMIC DNA]</scope>
    <source>
        <strain evidence="2 3">Ad2</strain>
    </source>
</reference>
<dbReference type="RefSeq" id="WP_068010807.1">
    <property type="nucleotide sequence ID" value="NZ_FOFM01000011.1"/>
</dbReference>
<gene>
    <name evidence="2" type="ORF">PsAD2_04459</name>
</gene>
<protein>
    <recommendedName>
        <fullName evidence="1">DUF4440 domain-containing protein</fullName>
    </recommendedName>
</protein>
<accession>A0A165SZX3</accession>
<dbReference type="Proteomes" id="UP000076577">
    <property type="component" value="Unassembled WGS sequence"/>
</dbReference>
<dbReference type="Pfam" id="PF14534">
    <property type="entry name" value="DUF4440"/>
    <property type="match status" value="1"/>
</dbReference>
<dbReference type="SUPFAM" id="SSF54427">
    <property type="entry name" value="NTF2-like"/>
    <property type="match status" value="1"/>
</dbReference>
<name>A0A165SZX3_9HYPH</name>
<sequence length="112" mass="12801">MLEILFSLEKQLLNPAARASAQQLEMMLHEDFIEIGASGRIYDRSQIINELLGSAADYPMRTLKDFRVRGLSGDLVQVFYDIAENGTRRSSIWKLEDSNWRIIFHQGTPTAL</sequence>
<evidence type="ECO:0000313" key="3">
    <source>
        <dbReference type="Proteomes" id="UP000076577"/>
    </source>
</evidence>
<keyword evidence="3" id="KW-1185">Reference proteome</keyword>
<dbReference type="InterPro" id="IPR032710">
    <property type="entry name" value="NTF2-like_dom_sf"/>
</dbReference>
<dbReference type="InterPro" id="IPR027843">
    <property type="entry name" value="DUF4440"/>
</dbReference>
<dbReference type="AlphaFoldDB" id="A0A165SZX3"/>
<dbReference type="STRING" id="989403.SAMN05421798_11120"/>
<dbReference type="OrthoDB" id="7845843at2"/>
<dbReference type="Gene3D" id="3.10.450.50">
    <property type="match status" value="1"/>
</dbReference>
<organism evidence="2 3">
    <name type="scientific">Pseudovibrio axinellae</name>
    <dbReference type="NCBI Taxonomy" id="989403"/>
    <lineage>
        <taxon>Bacteria</taxon>
        <taxon>Pseudomonadati</taxon>
        <taxon>Pseudomonadota</taxon>
        <taxon>Alphaproteobacteria</taxon>
        <taxon>Hyphomicrobiales</taxon>
        <taxon>Stappiaceae</taxon>
        <taxon>Pseudovibrio</taxon>
    </lineage>
</organism>
<evidence type="ECO:0000259" key="1">
    <source>
        <dbReference type="Pfam" id="PF14534"/>
    </source>
</evidence>
<dbReference type="PATRIC" id="fig|989403.3.peg.4888"/>